<reference evidence="1 2" key="1">
    <citation type="submission" date="2016-11" db="EMBL/GenBank/DDBJ databases">
        <title>Rahnella oryzae sp. nov., isolated from rice root.</title>
        <authorList>
            <person name="Zhang X.-X."/>
            <person name="Zhang J."/>
        </authorList>
    </citation>
    <scope>NUCLEOTIDE SEQUENCE [LARGE SCALE GENOMIC DNA]</scope>
    <source>
        <strain evidence="1 2">J11-6</strain>
    </source>
</reference>
<evidence type="ECO:0000313" key="2">
    <source>
        <dbReference type="Proteomes" id="UP000216021"/>
    </source>
</evidence>
<gene>
    <name evidence="1" type="ORF">BMI79_09290</name>
</gene>
<protein>
    <submittedName>
        <fullName evidence="1">Uncharacterized protein</fullName>
    </submittedName>
</protein>
<dbReference type="Proteomes" id="UP000216021">
    <property type="component" value="Unassembled WGS sequence"/>
</dbReference>
<dbReference type="EMBL" id="MOXD01000004">
    <property type="protein sequence ID" value="OMQ23696.1"/>
    <property type="molecule type" value="Genomic_DNA"/>
</dbReference>
<name>A0A1S8CK11_9GAMM</name>
<comment type="caution">
    <text evidence="1">The sequence shown here is derived from an EMBL/GenBank/DDBJ whole genome shotgun (WGS) entry which is preliminary data.</text>
</comment>
<accession>A0A1S8CK11</accession>
<proteinExistence type="predicted"/>
<sequence>METRLSEVLVFKLFWAEATTGTVATKPIIIALDIIKHGRSHYFPAGKVLAVDTFHFQRVKEAFHACTVVTTASGAHTVTQSLWRFSKAS</sequence>
<evidence type="ECO:0000313" key="1">
    <source>
        <dbReference type="EMBL" id="OMQ23696.1"/>
    </source>
</evidence>
<keyword evidence="2" id="KW-1185">Reference proteome</keyword>
<organism evidence="1 2">
    <name type="scientific">Serratia oryzae</name>
    <dbReference type="NCBI Taxonomy" id="2034155"/>
    <lineage>
        <taxon>Bacteria</taxon>
        <taxon>Pseudomonadati</taxon>
        <taxon>Pseudomonadota</taxon>
        <taxon>Gammaproteobacteria</taxon>
        <taxon>Enterobacterales</taxon>
        <taxon>Yersiniaceae</taxon>
        <taxon>Serratia</taxon>
    </lineage>
</organism>
<dbReference type="AlphaFoldDB" id="A0A1S8CK11"/>